<dbReference type="EMBL" id="FMHG01000001">
    <property type="protein sequence ID" value="SCJ79720.1"/>
    <property type="molecule type" value="Genomic_DNA"/>
</dbReference>
<gene>
    <name evidence="5" type="primary">wcaJ_2</name>
    <name evidence="5" type="ORF">SAMEA3545359_02088</name>
</gene>
<keyword evidence="3" id="KW-0812">Transmembrane</keyword>
<evidence type="ECO:0000313" key="5">
    <source>
        <dbReference type="EMBL" id="SCJ79720.1"/>
    </source>
</evidence>
<organism evidence="5">
    <name type="scientific">uncultured Anaerotruncus sp</name>
    <dbReference type="NCBI Taxonomy" id="905011"/>
    <lineage>
        <taxon>Bacteria</taxon>
        <taxon>Bacillati</taxon>
        <taxon>Bacillota</taxon>
        <taxon>Clostridia</taxon>
        <taxon>Eubacteriales</taxon>
        <taxon>Oscillospiraceae</taxon>
        <taxon>Anaerotruncus</taxon>
        <taxon>environmental samples</taxon>
    </lineage>
</organism>
<feature type="domain" description="Bacterial sugar transferase" evidence="4">
    <location>
        <begin position="44"/>
        <end position="222"/>
    </location>
</feature>
<dbReference type="PANTHER" id="PTHR30576:SF0">
    <property type="entry name" value="UNDECAPRENYL-PHOSPHATE N-ACETYLGALACTOSAMINYL 1-PHOSPHATE TRANSFERASE-RELATED"/>
    <property type="match status" value="1"/>
</dbReference>
<sequence length="265" mass="29930">MDIREHTGTEYGTSRASSTSGADSDLCTVYVPTRAQRLYNAVFKRAFGFVLALLAVLLLSPIMLLCAIAIALESRGPIIFRQRRVGRDGREFYIYKFRSMRVSAPKYVATADLSNAHEYITKVGHFLRKTSLDELPQLFNVLKGDMSLIGYRPLVPSEGTIHPLRDRCGVHYLRPGITGLAQVNGRDLVTTEQKVRMDLLYLKQLSLWEDITILFKTVAVVFSKKDYAEGNEVYEIMLQQKSVNEQESAKTKSKLTDTQVLKKIS</sequence>
<evidence type="ECO:0000256" key="1">
    <source>
        <dbReference type="ARBA" id="ARBA00006464"/>
    </source>
</evidence>
<feature type="transmembrane region" description="Helical" evidence="3">
    <location>
        <begin position="46"/>
        <end position="72"/>
    </location>
</feature>
<protein>
    <submittedName>
        <fullName evidence="5">Putative colanic biosynthesis UDP-glucose lipid carrier transferase</fullName>
    </submittedName>
</protein>
<accession>A0A1C6JCH1</accession>
<keyword evidence="5" id="KW-0808">Transferase</keyword>
<evidence type="ECO:0000256" key="3">
    <source>
        <dbReference type="SAM" id="Phobius"/>
    </source>
</evidence>
<dbReference type="AlphaFoldDB" id="A0A1C6JCH1"/>
<dbReference type="InterPro" id="IPR003362">
    <property type="entry name" value="Bact_transf"/>
</dbReference>
<keyword evidence="3" id="KW-1133">Transmembrane helix</keyword>
<dbReference type="GO" id="GO:0016780">
    <property type="term" value="F:phosphotransferase activity, for other substituted phosphate groups"/>
    <property type="evidence" value="ECO:0007669"/>
    <property type="project" value="TreeGrafter"/>
</dbReference>
<dbReference type="PANTHER" id="PTHR30576">
    <property type="entry name" value="COLANIC BIOSYNTHESIS UDP-GLUCOSE LIPID CARRIER TRANSFERASE"/>
    <property type="match status" value="1"/>
</dbReference>
<name>A0A1C6JCH1_9FIRM</name>
<comment type="similarity">
    <text evidence="1">Belongs to the bacterial sugar transferase family.</text>
</comment>
<keyword evidence="3" id="KW-0472">Membrane</keyword>
<evidence type="ECO:0000259" key="4">
    <source>
        <dbReference type="Pfam" id="PF02397"/>
    </source>
</evidence>
<feature type="region of interest" description="Disordered" evidence="2">
    <location>
        <begin position="1"/>
        <end position="23"/>
    </location>
</feature>
<proteinExistence type="inferred from homology"/>
<reference evidence="5" key="1">
    <citation type="submission" date="2015-09" db="EMBL/GenBank/DDBJ databases">
        <authorList>
            <consortium name="Pathogen Informatics"/>
        </authorList>
    </citation>
    <scope>NUCLEOTIDE SEQUENCE</scope>
    <source>
        <strain evidence="5">2789STDY5834896</strain>
    </source>
</reference>
<dbReference type="Pfam" id="PF02397">
    <property type="entry name" value="Bac_transf"/>
    <property type="match status" value="1"/>
</dbReference>
<feature type="compositionally biased region" description="Polar residues" evidence="2">
    <location>
        <begin position="10"/>
        <end position="22"/>
    </location>
</feature>
<evidence type="ECO:0000256" key="2">
    <source>
        <dbReference type="SAM" id="MobiDB-lite"/>
    </source>
</evidence>